<evidence type="ECO:0000313" key="2">
    <source>
        <dbReference type="EMBL" id="KAF4611570.1"/>
    </source>
</evidence>
<name>A0A8H4QI65_9AGAR</name>
<dbReference type="AlphaFoldDB" id="A0A8H4QI65"/>
<gene>
    <name evidence="2" type="ORF">D9613_003628</name>
</gene>
<organism evidence="2 3">
    <name type="scientific">Agrocybe pediades</name>
    <dbReference type="NCBI Taxonomy" id="84607"/>
    <lineage>
        <taxon>Eukaryota</taxon>
        <taxon>Fungi</taxon>
        <taxon>Dikarya</taxon>
        <taxon>Basidiomycota</taxon>
        <taxon>Agaricomycotina</taxon>
        <taxon>Agaricomycetes</taxon>
        <taxon>Agaricomycetidae</taxon>
        <taxon>Agaricales</taxon>
        <taxon>Agaricineae</taxon>
        <taxon>Strophariaceae</taxon>
        <taxon>Agrocybe</taxon>
    </lineage>
</organism>
<protein>
    <submittedName>
        <fullName evidence="2">Uncharacterized protein</fullName>
    </submittedName>
</protein>
<dbReference type="Proteomes" id="UP000521872">
    <property type="component" value="Unassembled WGS sequence"/>
</dbReference>
<accession>A0A8H4QI65</accession>
<comment type="caution">
    <text evidence="2">The sequence shown here is derived from an EMBL/GenBank/DDBJ whole genome shotgun (WGS) entry which is preliminary data.</text>
</comment>
<sequence length="195" mass="21222">MFKPRALDLSPTATPCDSSHRVPAPQVTTSNALALIAPELVDNEDTVEADYNATNLNGNPRRSYYVPQPYPKPHPARGFFLAHQSTVGQPTCLNRGKYCKTMTRTSQANCGPTDSSPTVSTTTASYLDNGPARGLLHWRDGARPIIPKFESVIPLSVEDTLEHPRYGASRPIPGEALGNFIDRWAASTLSLVIFS</sequence>
<feature type="region of interest" description="Disordered" evidence="1">
    <location>
        <begin position="1"/>
        <end position="24"/>
    </location>
</feature>
<keyword evidence="3" id="KW-1185">Reference proteome</keyword>
<dbReference type="EMBL" id="JAACJL010000057">
    <property type="protein sequence ID" value="KAF4611570.1"/>
    <property type="molecule type" value="Genomic_DNA"/>
</dbReference>
<evidence type="ECO:0000313" key="3">
    <source>
        <dbReference type="Proteomes" id="UP000521872"/>
    </source>
</evidence>
<reference evidence="2 3" key="1">
    <citation type="submission" date="2019-12" db="EMBL/GenBank/DDBJ databases">
        <authorList>
            <person name="Floudas D."/>
            <person name="Bentzer J."/>
            <person name="Ahren D."/>
            <person name="Johansson T."/>
            <person name="Persson P."/>
            <person name="Tunlid A."/>
        </authorList>
    </citation>
    <scope>NUCLEOTIDE SEQUENCE [LARGE SCALE GENOMIC DNA]</scope>
    <source>
        <strain evidence="2 3">CBS 102.39</strain>
    </source>
</reference>
<evidence type="ECO:0000256" key="1">
    <source>
        <dbReference type="SAM" id="MobiDB-lite"/>
    </source>
</evidence>
<proteinExistence type="predicted"/>